<sequence>MVINHRHSELLYFSQDLKPVKLLRLRTSASTTELVGVPD</sequence>
<protein>
    <submittedName>
        <fullName evidence="1">Uncharacterized protein</fullName>
    </submittedName>
</protein>
<reference evidence="1 2" key="1">
    <citation type="submission" date="2010-04" db="EMBL/GenBank/DDBJ databases">
        <authorList>
            <person name="Weinstock G."/>
            <person name="Sodergren E."/>
            <person name="Clifton S."/>
            <person name="Fulton L."/>
            <person name="Fulton B."/>
            <person name="Courtney L."/>
            <person name="Fronick C."/>
            <person name="Harrison M."/>
            <person name="Strong C."/>
            <person name="Farmer C."/>
            <person name="Delahaunty K."/>
            <person name="Markovic C."/>
            <person name="Hall O."/>
            <person name="Minx P."/>
            <person name="Tomlinson C."/>
            <person name="Mitreva M."/>
            <person name="Hou S."/>
            <person name="Wollam A."/>
            <person name="Pepin K.H."/>
            <person name="Johnson M."/>
            <person name="Bhonagiri V."/>
            <person name="Zhang X."/>
            <person name="Suruliraj S."/>
            <person name="Warren W."/>
            <person name="Chinwalla A."/>
            <person name="Mardis E.R."/>
            <person name="Wilson R.K."/>
        </authorList>
    </citation>
    <scope>NUCLEOTIDE SEQUENCE [LARGE SCALE GENOMIC DNA]</scope>
    <source>
        <strain evidence="1 2">DSM 20306</strain>
    </source>
</reference>
<dbReference type="EMBL" id="ADNS01000005">
    <property type="protein sequence ID" value="EFG81886.1"/>
    <property type="molecule type" value="Genomic_DNA"/>
</dbReference>
<comment type="caution">
    <text evidence="1">The sequence shown here is derived from an EMBL/GenBank/DDBJ whole genome shotgun (WGS) entry which is preliminary data.</text>
</comment>
<dbReference type="Proteomes" id="UP000006015">
    <property type="component" value="Unassembled WGS sequence"/>
</dbReference>
<organism evidence="1 2">
    <name type="scientific">Corynebacterium ammoniagenes DSM 20306</name>
    <dbReference type="NCBI Taxonomy" id="649754"/>
    <lineage>
        <taxon>Bacteria</taxon>
        <taxon>Bacillati</taxon>
        <taxon>Actinomycetota</taxon>
        <taxon>Actinomycetes</taxon>
        <taxon>Mycobacteriales</taxon>
        <taxon>Corynebacteriaceae</taxon>
        <taxon>Corynebacterium</taxon>
    </lineage>
</organism>
<gene>
    <name evidence="1" type="ORF">HMPREF0281_00873</name>
</gene>
<keyword evidence="2" id="KW-1185">Reference proteome</keyword>
<accession>A0ABN0AGP7</accession>
<name>A0ABN0AGP7_CORAM</name>
<evidence type="ECO:0000313" key="2">
    <source>
        <dbReference type="Proteomes" id="UP000006015"/>
    </source>
</evidence>
<proteinExistence type="predicted"/>
<evidence type="ECO:0000313" key="1">
    <source>
        <dbReference type="EMBL" id="EFG81886.1"/>
    </source>
</evidence>